<dbReference type="PANTHER" id="PTHR14699:SF2">
    <property type="entry name" value="TETRATRICOPEPTIDE REPEAT PROTEIN 21A"/>
    <property type="match status" value="1"/>
</dbReference>
<feature type="domain" description="Tetratricopeptide repeat protein 21A/21B N-terminal ARM repeat" evidence="7">
    <location>
        <begin position="12"/>
        <end position="142"/>
    </location>
</feature>
<dbReference type="GeneTree" id="ENSGT00390000005979"/>
<dbReference type="Gene3D" id="1.25.40.10">
    <property type="entry name" value="Tetratricopeptide repeat domain"/>
    <property type="match status" value="4"/>
</dbReference>
<evidence type="ECO:0000259" key="9">
    <source>
        <dbReference type="Pfam" id="PF25064"/>
    </source>
</evidence>
<feature type="repeat" description="TPR" evidence="4">
    <location>
        <begin position="277"/>
        <end position="310"/>
    </location>
</feature>
<evidence type="ECO:0000259" key="8">
    <source>
        <dbReference type="Pfam" id="PF25063"/>
    </source>
</evidence>
<evidence type="ECO:0000256" key="5">
    <source>
        <dbReference type="SAM" id="Coils"/>
    </source>
</evidence>
<dbReference type="Pfam" id="PF25058">
    <property type="entry name" value="ARM_TT21"/>
    <property type="match status" value="1"/>
</dbReference>
<protein>
    <submittedName>
        <fullName evidence="11">Tetratricopeptide repeat domain 21A</fullName>
    </submittedName>
</protein>
<dbReference type="GO" id="GO:0061512">
    <property type="term" value="P:protein localization to cilium"/>
    <property type="evidence" value="ECO:0007669"/>
    <property type="project" value="TreeGrafter"/>
</dbReference>
<accession>A0A8C9JTV8</accession>
<evidence type="ECO:0000313" key="11">
    <source>
        <dbReference type="Ensembl" id="ENSPTIP00000011869.1"/>
    </source>
</evidence>
<feature type="repeat" description="TPR" evidence="4">
    <location>
        <begin position="706"/>
        <end position="739"/>
    </location>
</feature>
<dbReference type="PANTHER" id="PTHR14699">
    <property type="entry name" value="STI2 PROTEIN-RELATED"/>
    <property type="match status" value="1"/>
</dbReference>
<feature type="repeat" description="TPR" evidence="4">
    <location>
        <begin position="672"/>
        <end position="705"/>
    </location>
</feature>
<feature type="domain" description="Tetratricopeptide repeat protein 21A/21B fourth ARM" evidence="10">
    <location>
        <begin position="708"/>
        <end position="860"/>
    </location>
</feature>
<dbReference type="Pfam" id="PF25062">
    <property type="entry name" value="ARM_TT21_N"/>
    <property type="match status" value="2"/>
</dbReference>
<name>A0A8C9JTV8_PANTA</name>
<gene>
    <name evidence="11" type="primary">TTC21A</name>
</gene>
<keyword evidence="2" id="KW-0677">Repeat</keyword>
<reference evidence="11" key="2">
    <citation type="submission" date="2025-09" db="UniProtKB">
        <authorList>
            <consortium name="Ensembl"/>
        </authorList>
    </citation>
    <scope>IDENTIFICATION</scope>
</reference>
<dbReference type="Pfam" id="PF25060">
    <property type="entry name" value="ARM_TT21_2nd"/>
    <property type="match status" value="1"/>
</dbReference>
<evidence type="ECO:0000256" key="3">
    <source>
        <dbReference type="ARBA" id="ARBA00022803"/>
    </source>
</evidence>
<organism evidence="11 12">
    <name type="scientific">Panthera tigris altaica</name>
    <name type="common">Siberian tiger</name>
    <dbReference type="NCBI Taxonomy" id="74533"/>
    <lineage>
        <taxon>Eukaryota</taxon>
        <taxon>Metazoa</taxon>
        <taxon>Chordata</taxon>
        <taxon>Craniata</taxon>
        <taxon>Vertebrata</taxon>
        <taxon>Euteleostomi</taxon>
        <taxon>Mammalia</taxon>
        <taxon>Eutheria</taxon>
        <taxon>Laurasiatheria</taxon>
        <taxon>Carnivora</taxon>
        <taxon>Feliformia</taxon>
        <taxon>Felidae</taxon>
        <taxon>Pantherinae</taxon>
        <taxon>Panthera</taxon>
    </lineage>
</organism>
<dbReference type="GO" id="GO:0005929">
    <property type="term" value="C:cilium"/>
    <property type="evidence" value="ECO:0007669"/>
    <property type="project" value="GOC"/>
</dbReference>
<evidence type="ECO:0000256" key="4">
    <source>
        <dbReference type="PROSITE-ProRule" id="PRU00339"/>
    </source>
</evidence>
<dbReference type="FunFam" id="1.25.40.10:FF:001709">
    <property type="entry name" value="Tetratricopeptide repeat domain 21A"/>
    <property type="match status" value="1"/>
</dbReference>
<dbReference type="FunFam" id="1.25.40.10:FF:000245">
    <property type="entry name" value="Tetratricopeptide repeat domain 21B"/>
    <property type="match status" value="1"/>
</dbReference>
<dbReference type="InterPro" id="IPR056834">
    <property type="entry name" value="ARM_TT21_C"/>
</dbReference>
<reference evidence="11" key="1">
    <citation type="submission" date="2025-08" db="UniProtKB">
        <authorList>
            <consortium name="Ensembl"/>
        </authorList>
    </citation>
    <scope>IDENTIFICATION</scope>
</reference>
<dbReference type="GO" id="GO:0030991">
    <property type="term" value="C:intraciliary transport particle A"/>
    <property type="evidence" value="ECO:0007669"/>
    <property type="project" value="TreeGrafter"/>
</dbReference>
<dbReference type="Proteomes" id="UP000675900">
    <property type="component" value="Unassembled WGS sequence"/>
</dbReference>
<evidence type="ECO:0000256" key="2">
    <source>
        <dbReference type="ARBA" id="ARBA00022737"/>
    </source>
</evidence>
<dbReference type="PROSITE" id="PS50005">
    <property type="entry name" value="TPR"/>
    <property type="match status" value="5"/>
</dbReference>
<keyword evidence="5" id="KW-0175">Coiled coil</keyword>
<dbReference type="InterPro" id="IPR056832">
    <property type="entry name" value="ARM_TT21_2nd"/>
</dbReference>
<dbReference type="InterPro" id="IPR056836">
    <property type="entry name" value="ARM_TT21_4th"/>
</dbReference>
<dbReference type="InterPro" id="IPR011990">
    <property type="entry name" value="TPR-like_helical_dom_sf"/>
</dbReference>
<dbReference type="InterPro" id="IPR040364">
    <property type="entry name" value="TTC21A/TTC21B"/>
</dbReference>
<dbReference type="Pfam" id="PF25063">
    <property type="entry name" value="ARM_TT21_C"/>
    <property type="match status" value="1"/>
</dbReference>
<proteinExistence type="inferred from homology"/>
<feature type="domain" description="Tetratricopeptide repeat protein 21A/21B fifth ARM repeats" evidence="9">
    <location>
        <begin position="884"/>
        <end position="997"/>
    </location>
</feature>
<evidence type="ECO:0000259" key="7">
    <source>
        <dbReference type="Pfam" id="PF25062"/>
    </source>
</evidence>
<feature type="repeat" description="TPR" evidence="4">
    <location>
        <begin position="833"/>
        <end position="866"/>
    </location>
</feature>
<evidence type="ECO:0000259" key="10">
    <source>
        <dbReference type="Pfam" id="PF25068"/>
    </source>
</evidence>
<feature type="domain" description="Tetratricopeptide repeat protein 21A/21B C-terminal ARM" evidence="8">
    <location>
        <begin position="1013"/>
        <end position="1096"/>
    </location>
</feature>
<feature type="coiled-coil region" evidence="5">
    <location>
        <begin position="320"/>
        <end position="347"/>
    </location>
</feature>
<dbReference type="AlphaFoldDB" id="A0A8C9JTV8"/>
<comment type="similarity">
    <text evidence="1">Belongs to the TTC21 family.</text>
</comment>
<dbReference type="InterPro" id="IPR019734">
    <property type="entry name" value="TPR_rpt"/>
</dbReference>
<dbReference type="SMART" id="SM00028">
    <property type="entry name" value="TPR"/>
    <property type="match status" value="13"/>
</dbReference>
<dbReference type="FunFam" id="1.25.40.10:FF:000775">
    <property type="entry name" value="Tetratricopeptide repeat domain 21A"/>
    <property type="match status" value="1"/>
</dbReference>
<dbReference type="Ensembl" id="ENSPTIT00000015880.1">
    <property type="protein sequence ID" value="ENSPTIP00000011869.1"/>
    <property type="gene ID" value="ENSPTIG00000012101.1"/>
</dbReference>
<keyword evidence="12" id="KW-1185">Reference proteome</keyword>
<dbReference type="Pfam" id="PF25068">
    <property type="entry name" value="ARM_TT21_4th"/>
    <property type="match status" value="1"/>
</dbReference>
<sequence length="1101" mass="124685">MATSDSTLMAGIIYYSQERYFHHVQQAAALGLDKFSNDPVLQFFKTYGILREERIQDAISNLESIRNHPDVSLCSIMALIYAHKCCAAVDREAVQELENSLKEIRKTASGTALYYAGLFLWLMGHRDKAKEYIDRTLKVSSSPREATYFMLQQNYSEALEVVNQITGISGSFLPALVLKMRLFLARQDWEQAVETGHRILEKDESNIDACQILAVHELAANHVRNLIKALETREPQNPNLHLKKILVVSRLCGRHQAILQLVCGFIEHTFVATAAYAHVATELGYLFILQDQVKEASLWYSEAMKLDESSVAALTGIIWCQILDGHLEEAEQQLEFMKEVQQSLGKSEVLVFLQALLASRKHKGEQEATWLLKEAAGLHFAGMQGLPLGSEYFEKLDPLFLVCIAREYLFFCPKQPRSPGQIVSPLLQQVAVILSPVVKAAPALIDPLYVMAQVKYLSGELENAQSTLQRCLELDPTSVDAHLLMSHIYLAQGNFAMCSHCLELGVSHNFQVRDHPLYHLVKARALNKCGDYPEAIRTLKMIIKLPTRKTEEGKKLRGPSMQPSERASLLLELADALRMNGELHEATKVMQDAINEFRGTPEEIRIAIANVDLALSSGNVDVALSMLRNITPKQPFYVEAKEKMANIYLQTRKDICLYIGCYRELCEQLPGPHTSLLLGDAFMNIQEPEKALEAYDEAYRKNPHDASLVSRIGQAYVKTHQYTKAINYYEAAQKINGQDFLCCDLAELLLKLKKFNKAEKVLKQALEHDFAKDLPSMMNNVKCLLLLAKVYKSHKKEDVMGTLNKAMDLQSQILKHVALEQPEMIPSQKQLAASICVQFGEHHLAEKEFAKAVRFYKDALFYSPDDNKVGSSKPEAAPSLGPCCLMMADLMFRKQKHEAAVNLYHQVLEKAPDNFLAWNKLIDLLWRSGRLEDAPVFFELVKRMSSRAPLEPGFNYCRGIYCWRIGQPNKALKFLNKARKDSTWGQSATYYMVQICLNPDNEVVGGEVFKNLVSCFRAYEYMGFIMEKEQAYKDAAANYELAWKYSHHASPAVGFKLAFNYLKDKRFVEAIEVCHTVLGEHPNYPQIREEILEKAQGSLRP</sequence>
<evidence type="ECO:0000256" key="1">
    <source>
        <dbReference type="ARBA" id="ARBA00010935"/>
    </source>
</evidence>
<evidence type="ECO:0000313" key="12">
    <source>
        <dbReference type="Proteomes" id="UP000675900"/>
    </source>
</evidence>
<feature type="domain" description="Tetratricopeptide repeat protein 21A/21B second ARM" evidence="6">
    <location>
        <begin position="221"/>
        <end position="493"/>
    </location>
</feature>
<dbReference type="SUPFAM" id="SSF48452">
    <property type="entry name" value="TPR-like"/>
    <property type="match status" value="5"/>
</dbReference>
<keyword evidence="3 4" id="KW-0802">TPR repeat</keyword>
<dbReference type="Pfam" id="PF25064">
    <property type="entry name" value="ARM_TT21_5th"/>
    <property type="match status" value="1"/>
</dbReference>
<feature type="repeat" description="TPR" evidence="4">
    <location>
        <begin position="445"/>
        <end position="478"/>
    </location>
</feature>
<dbReference type="InterPro" id="IPR056835">
    <property type="entry name" value="ARM_TT21_5th"/>
</dbReference>
<dbReference type="InterPro" id="IPR056833">
    <property type="entry name" value="ARM_TT21_N"/>
</dbReference>
<feature type="domain" description="Tetratricopeptide repeat protein 21A/21B N-terminal ARM repeat" evidence="7">
    <location>
        <begin position="146"/>
        <end position="193"/>
    </location>
</feature>
<evidence type="ECO:0000259" key="6">
    <source>
        <dbReference type="Pfam" id="PF25060"/>
    </source>
</evidence>
<dbReference type="GO" id="GO:0035721">
    <property type="term" value="P:intraciliary retrograde transport"/>
    <property type="evidence" value="ECO:0007669"/>
    <property type="project" value="TreeGrafter"/>
</dbReference>